<evidence type="ECO:0000313" key="7">
    <source>
        <dbReference type="EMBL" id="GGA26202.1"/>
    </source>
</evidence>
<dbReference type="EMBL" id="BMFY01000018">
    <property type="protein sequence ID" value="GGA26202.1"/>
    <property type="molecule type" value="Genomic_DNA"/>
</dbReference>
<evidence type="ECO:0000259" key="6">
    <source>
        <dbReference type="SMART" id="SM00363"/>
    </source>
</evidence>
<evidence type="ECO:0000256" key="4">
    <source>
        <dbReference type="PROSITE-ProRule" id="PRU00182"/>
    </source>
</evidence>
<dbReference type="InterPro" id="IPR036986">
    <property type="entry name" value="S4_RNA-bd_sf"/>
</dbReference>
<organism evidence="7 8">
    <name type="scientific">Sediminivirga luteola</name>
    <dbReference type="NCBI Taxonomy" id="1774748"/>
    <lineage>
        <taxon>Bacteria</taxon>
        <taxon>Bacillati</taxon>
        <taxon>Actinomycetota</taxon>
        <taxon>Actinomycetes</taxon>
        <taxon>Micrococcales</taxon>
        <taxon>Brevibacteriaceae</taxon>
        <taxon>Sediminivirga</taxon>
    </lineage>
</organism>
<dbReference type="InterPro" id="IPR002942">
    <property type="entry name" value="S4_RNA-bd"/>
</dbReference>
<proteinExistence type="inferred from homology"/>
<feature type="region of interest" description="Disordered" evidence="5">
    <location>
        <begin position="87"/>
        <end position="128"/>
    </location>
</feature>
<dbReference type="GO" id="GO:0034605">
    <property type="term" value="P:cellular response to heat"/>
    <property type="evidence" value="ECO:0007669"/>
    <property type="project" value="InterPro"/>
</dbReference>
<name>A0A8J2XK90_9MICO</name>
<dbReference type="PIRSF" id="PIRSF016821">
    <property type="entry name" value="HSP15"/>
    <property type="match status" value="1"/>
</dbReference>
<feature type="compositionally biased region" description="Basic and acidic residues" evidence="5">
    <location>
        <begin position="119"/>
        <end position="128"/>
    </location>
</feature>
<gene>
    <name evidence="7" type="ORF">GCM10011333_31390</name>
</gene>
<dbReference type="AlphaFoldDB" id="A0A8J2XK90"/>
<keyword evidence="8" id="KW-1185">Reference proteome</keyword>
<dbReference type="RefSeq" id="WP_188551851.1">
    <property type="nucleotide sequence ID" value="NZ_BMFY01000018.1"/>
</dbReference>
<dbReference type="PROSITE" id="PS50889">
    <property type="entry name" value="S4"/>
    <property type="match status" value="1"/>
</dbReference>
<dbReference type="InterPro" id="IPR025708">
    <property type="entry name" value="HSP15"/>
</dbReference>
<evidence type="ECO:0000313" key="8">
    <source>
        <dbReference type="Proteomes" id="UP000616114"/>
    </source>
</evidence>
<dbReference type="Proteomes" id="UP000616114">
    <property type="component" value="Unassembled WGS sequence"/>
</dbReference>
<accession>A0A8J2XK90</accession>
<sequence length="128" mass="13911">MAAGAPGGQKARVDAWLWAVRLYKTRSAATAACRAGHVQVGGERVKAAATVVPGDRVRVRKNGREFVYEVRRTIVKRVSAAAAAECYVDHSPPPPPRGVFSGVPQRERGAGRPTKKDRRQLDRLRGRG</sequence>
<dbReference type="SUPFAM" id="SSF55174">
    <property type="entry name" value="Alpha-L RNA-binding motif"/>
    <property type="match status" value="1"/>
</dbReference>
<dbReference type="Pfam" id="PF01479">
    <property type="entry name" value="S4"/>
    <property type="match status" value="1"/>
</dbReference>
<dbReference type="Gene3D" id="3.10.290.10">
    <property type="entry name" value="RNA-binding S4 domain"/>
    <property type="match status" value="1"/>
</dbReference>
<dbReference type="GO" id="GO:0003677">
    <property type="term" value="F:DNA binding"/>
    <property type="evidence" value="ECO:0007669"/>
    <property type="project" value="UniProtKB-KW"/>
</dbReference>
<evidence type="ECO:0000256" key="3">
    <source>
        <dbReference type="ARBA" id="ARBA00023125"/>
    </source>
</evidence>
<comment type="caution">
    <text evidence="7">The sequence shown here is derived from an EMBL/GenBank/DDBJ whole genome shotgun (WGS) entry which is preliminary data.</text>
</comment>
<comment type="similarity">
    <text evidence="1">Belongs to the HSP15 family.</text>
</comment>
<evidence type="ECO:0000256" key="1">
    <source>
        <dbReference type="ARBA" id="ARBA00008396"/>
    </source>
</evidence>
<feature type="domain" description="RNA-binding S4" evidence="6">
    <location>
        <begin position="11"/>
        <end position="72"/>
    </location>
</feature>
<dbReference type="GO" id="GO:0043023">
    <property type="term" value="F:ribosomal large subunit binding"/>
    <property type="evidence" value="ECO:0007669"/>
    <property type="project" value="InterPro"/>
</dbReference>
<evidence type="ECO:0000256" key="2">
    <source>
        <dbReference type="ARBA" id="ARBA00022884"/>
    </source>
</evidence>
<dbReference type="CDD" id="cd00165">
    <property type="entry name" value="S4"/>
    <property type="match status" value="1"/>
</dbReference>
<protein>
    <submittedName>
        <fullName evidence="7">RNA-binding protein S4</fullName>
    </submittedName>
</protein>
<reference evidence="7" key="2">
    <citation type="submission" date="2020-09" db="EMBL/GenBank/DDBJ databases">
        <authorList>
            <person name="Sun Q."/>
            <person name="Zhou Y."/>
        </authorList>
    </citation>
    <scope>NUCLEOTIDE SEQUENCE</scope>
    <source>
        <strain evidence="7">CGMCC 1.12785</strain>
    </source>
</reference>
<keyword evidence="2 4" id="KW-0694">RNA-binding</keyword>
<reference evidence="7" key="1">
    <citation type="journal article" date="2014" name="Int. J. Syst. Evol. Microbiol.">
        <title>Complete genome sequence of Corynebacterium casei LMG S-19264T (=DSM 44701T), isolated from a smear-ripened cheese.</title>
        <authorList>
            <consortium name="US DOE Joint Genome Institute (JGI-PGF)"/>
            <person name="Walter F."/>
            <person name="Albersmeier A."/>
            <person name="Kalinowski J."/>
            <person name="Ruckert C."/>
        </authorList>
    </citation>
    <scope>NUCLEOTIDE SEQUENCE</scope>
    <source>
        <strain evidence="7">CGMCC 1.12785</strain>
    </source>
</reference>
<dbReference type="GO" id="GO:0003727">
    <property type="term" value="F:single-stranded RNA binding"/>
    <property type="evidence" value="ECO:0007669"/>
    <property type="project" value="InterPro"/>
</dbReference>
<keyword evidence="3" id="KW-0238">DNA-binding</keyword>
<dbReference type="SMART" id="SM00363">
    <property type="entry name" value="S4"/>
    <property type="match status" value="1"/>
</dbReference>
<evidence type="ECO:0000256" key="5">
    <source>
        <dbReference type="SAM" id="MobiDB-lite"/>
    </source>
</evidence>